<dbReference type="PRINTS" id="PR00419">
    <property type="entry name" value="ADXRDTASE"/>
</dbReference>
<evidence type="ECO:0000256" key="1">
    <source>
        <dbReference type="ARBA" id="ARBA00009183"/>
    </source>
</evidence>
<evidence type="ECO:0000313" key="7">
    <source>
        <dbReference type="EMBL" id="KAG2189420.1"/>
    </source>
</evidence>
<evidence type="ECO:0000256" key="6">
    <source>
        <dbReference type="SAM" id="MobiDB-lite"/>
    </source>
</evidence>
<protein>
    <recommendedName>
        <fullName evidence="9">Flavin-containing monooxygenase</fullName>
    </recommendedName>
</protein>
<proteinExistence type="inferred from homology"/>
<dbReference type="OrthoDB" id="66881at2759"/>
<name>A0A8H7QCN4_9FUNG</name>
<dbReference type="AlphaFoldDB" id="A0A8H7QCN4"/>
<dbReference type="Proteomes" id="UP000612746">
    <property type="component" value="Unassembled WGS sequence"/>
</dbReference>
<keyword evidence="2" id="KW-0285">Flavoprotein</keyword>
<evidence type="ECO:0008006" key="9">
    <source>
        <dbReference type="Google" id="ProtNLM"/>
    </source>
</evidence>
<feature type="region of interest" description="Disordered" evidence="6">
    <location>
        <begin position="422"/>
        <end position="442"/>
    </location>
</feature>
<dbReference type="Pfam" id="PF13450">
    <property type="entry name" value="NAD_binding_8"/>
    <property type="match status" value="1"/>
</dbReference>
<dbReference type="InterPro" id="IPR050346">
    <property type="entry name" value="FMO-like"/>
</dbReference>
<dbReference type="PANTHER" id="PTHR23023">
    <property type="entry name" value="DIMETHYLANILINE MONOOXYGENASE"/>
    <property type="match status" value="1"/>
</dbReference>
<dbReference type="InterPro" id="IPR036188">
    <property type="entry name" value="FAD/NAD-bd_sf"/>
</dbReference>
<dbReference type="InterPro" id="IPR020946">
    <property type="entry name" value="Flavin_mOase-like"/>
</dbReference>
<reference evidence="7" key="1">
    <citation type="submission" date="2020-12" db="EMBL/GenBank/DDBJ databases">
        <title>Metabolic potential, ecology and presence of endohyphal bacteria is reflected in genomic diversity of Mucoromycotina.</title>
        <authorList>
            <person name="Muszewska A."/>
            <person name="Okrasinska A."/>
            <person name="Steczkiewicz K."/>
            <person name="Drgas O."/>
            <person name="Orlowska M."/>
            <person name="Perlinska-Lenart U."/>
            <person name="Aleksandrzak-Piekarczyk T."/>
            <person name="Szatraj K."/>
            <person name="Zielenkiewicz U."/>
            <person name="Pilsyk S."/>
            <person name="Malc E."/>
            <person name="Mieczkowski P."/>
            <person name="Kruszewska J.S."/>
            <person name="Biernat P."/>
            <person name="Pawlowska J."/>
        </authorList>
    </citation>
    <scope>NUCLEOTIDE SEQUENCE</scope>
    <source>
        <strain evidence="7">WA0000051536</strain>
    </source>
</reference>
<organism evidence="7 8">
    <name type="scientific">Umbelopsis vinacea</name>
    <dbReference type="NCBI Taxonomy" id="44442"/>
    <lineage>
        <taxon>Eukaryota</taxon>
        <taxon>Fungi</taxon>
        <taxon>Fungi incertae sedis</taxon>
        <taxon>Mucoromycota</taxon>
        <taxon>Mucoromycotina</taxon>
        <taxon>Umbelopsidomycetes</taxon>
        <taxon>Umbelopsidales</taxon>
        <taxon>Umbelopsidaceae</taxon>
        <taxon>Umbelopsis</taxon>
    </lineage>
</organism>
<keyword evidence="5" id="KW-0560">Oxidoreductase</keyword>
<evidence type="ECO:0000256" key="2">
    <source>
        <dbReference type="ARBA" id="ARBA00022630"/>
    </source>
</evidence>
<keyword evidence="4" id="KW-0521">NADP</keyword>
<evidence type="ECO:0000256" key="3">
    <source>
        <dbReference type="ARBA" id="ARBA00022827"/>
    </source>
</evidence>
<gene>
    <name evidence="7" type="ORF">INT44_004562</name>
</gene>
<dbReference type="PIRSF" id="PIRSF000332">
    <property type="entry name" value="FMO"/>
    <property type="match status" value="1"/>
</dbReference>
<dbReference type="Gene3D" id="3.50.50.60">
    <property type="entry name" value="FAD/NAD(P)-binding domain"/>
    <property type="match status" value="2"/>
</dbReference>
<dbReference type="GO" id="GO:0004499">
    <property type="term" value="F:N,N-dimethylaniline monooxygenase activity"/>
    <property type="evidence" value="ECO:0007669"/>
    <property type="project" value="InterPro"/>
</dbReference>
<comment type="similarity">
    <text evidence="1">Belongs to the FMO family.</text>
</comment>
<evidence type="ECO:0000313" key="8">
    <source>
        <dbReference type="Proteomes" id="UP000612746"/>
    </source>
</evidence>
<evidence type="ECO:0000256" key="4">
    <source>
        <dbReference type="ARBA" id="ARBA00022857"/>
    </source>
</evidence>
<sequence>MGSITAATPFPRAIKRVAVIGAGIGGLISAKSLKDEGYFDKIKVFDRNTCSGGTWIYSANYGIKTPIPNIKPQYGPPQDPSKVPASAIYSNLHTNLPIDVMCLRNRPFIEATPEFPGHESVLDYIRRFEKDENLMDLVQYNTNVTEAEYKDNEWLITYFNIATGKTSVDAFDALIVANGHYYDPFIPDIKGLKSYKELEQQRDNGIKIIHSREYREPQEFNGKNVLVVGNSASANDVAREALTTATKVYQSIRASTLPPLDPNSVSQVAKIPEIKEFLHDGQSSSIKLIDGNNLTNIDCIVFATGYLFSLPFLTRSEGEKLITDGQRVHNLYRHLFYINNPTLAFIGLPIRIVPFPISQSQSKVIARCWSGKTQLPTRQEMEDWHNMQPRSERPRDDFVFGAEKEFQYLDRLNMWAEGHHPDDDVNHWSSSDPETGEISSRYKDRRTKALDLRRAALGY</sequence>
<evidence type="ECO:0000256" key="5">
    <source>
        <dbReference type="ARBA" id="ARBA00023002"/>
    </source>
</evidence>
<dbReference type="GO" id="GO:0050660">
    <property type="term" value="F:flavin adenine dinucleotide binding"/>
    <property type="evidence" value="ECO:0007669"/>
    <property type="project" value="InterPro"/>
</dbReference>
<dbReference type="SUPFAM" id="SSF51905">
    <property type="entry name" value="FAD/NAD(P)-binding domain"/>
    <property type="match status" value="2"/>
</dbReference>
<accession>A0A8H7QCN4</accession>
<keyword evidence="8" id="KW-1185">Reference proteome</keyword>
<dbReference type="Pfam" id="PF00743">
    <property type="entry name" value="FMO-like"/>
    <property type="match status" value="2"/>
</dbReference>
<comment type="caution">
    <text evidence="7">The sequence shown here is derived from an EMBL/GenBank/DDBJ whole genome shotgun (WGS) entry which is preliminary data.</text>
</comment>
<dbReference type="GO" id="GO:0050661">
    <property type="term" value="F:NADP binding"/>
    <property type="evidence" value="ECO:0007669"/>
    <property type="project" value="InterPro"/>
</dbReference>
<dbReference type="InterPro" id="IPR000960">
    <property type="entry name" value="Flavin_mOase"/>
</dbReference>
<keyword evidence="3" id="KW-0274">FAD</keyword>
<dbReference type="EMBL" id="JAEPRA010000001">
    <property type="protein sequence ID" value="KAG2189420.1"/>
    <property type="molecule type" value="Genomic_DNA"/>
</dbReference>